<dbReference type="EMBL" id="CAJVPS010003678">
    <property type="protein sequence ID" value="CAG8592911.1"/>
    <property type="molecule type" value="Genomic_DNA"/>
</dbReference>
<proteinExistence type="predicted"/>
<dbReference type="OrthoDB" id="275936at2759"/>
<evidence type="ECO:0000313" key="3">
    <source>
        <dbReference type="Proteomes" id="UP000789508"/>
    </source>
</evidence>
<dbReference type="AlphaFoldDB" id="A0A9N9C6E0"/>
<comment type="caution">
    <text evidence="2">The sequence shown here is derived from an EMBL/GenBank/DDBJ whole genome shotgun (WGS) entry which is preliminary data.</text>
</comment>
<keyword evidence="3" id="KW-1185">Reference proteome</keyword>
<organism evidence="2 3">
    <name type="scientific">Ambispora leptoticha</name>
    <dbReference type="NCBI Taxonomy" id="144679"/>
    <lineage>
        <taxon>Eukaryota</taxon>
        <taxon>Fungi</taxon>
        <taxon>Fungi incertae sedis</taxon>
        <taxon>Mucoromycota</taxon>
        <taxon>Glomeromycotina</taxon>
        <taxon>Glomeromycetes</taxon>
        <taxon>Archaeosporales</taxon>
        <taxon>Ambisporaceae</taxon>
        <taxon>Ambispora</taxon>
    </lineage>
</organism>
<feature type="transmembrane region" description="Helical" evidence="1">
    <location>
        <begin position="21"/>
        <end position="43"/>
    </location>
</feature>
<dbReference type="PANTHER" id="PTHR37845:SF1">
    <property type="entry name" value="SEQUENCE ORPHAN"/>
    <property type="match status" value="1"/>
</dbReference>
<keyword evidence="1" id="KW-1133">Transmembrane helix</keyword>
<protein>
    <submittedName>
        <fullName evidence="2">6880_t:CDS:1</fullName>
    </submittedName>
</protein>
<dbReference type="GO" id="GO:0005739">
    <property type="term" value="C:mitochondrion"/>
    <property type="evidence" value="ECO:0007669"/>
    <property type="project" value="TreeGrafter"/>
</dbReference>
<keyword evidence="1" id="KW-0812">Transmembrane</keyword>
<name>A0A9N9C6E0_9GLOM</name>
<evidence type="ECO:0000313" key="2">
    <source>
        <dbReference type="EMBL" id="CAG8592911.1"/>
    </source>
</evidence>
<keyword evidence="1" id="KW-0472">Membrane</keyword>
<dbReference type="Proteomes" id="UP000789508">
    <property type="component" value="Unassembled WGS sequence"/>
</dbReference>
<evidence type="ECO:0000256" key="1">
    <source>
        <dbReference type="SAM" id="Phobius"/>
    </source>
</evidence>
<gene>
    <name evidence="2" type="ORF">ALEPTO_LOCUS7786</name>
</gene>
<sequence length="265" mass="29343">MELELIVQEKKDRKIIALAKRLFVDVCAGAAAGFLVAPFIAIIDRAIMENASGRNTLGSSIKAGIISCLKKPHQFICSRQFYLVYMVYSSTYITVNKVDTLSNHHNVDNQLPKFFGASIANMASCFYKDMHFTRMFGIIAPRPLPKATYGFFATRDTTTMAASFNMPDVLGSNFYEKGWIADRERAMNLAQLVSPALIQFVSTPLHLLGLDLYNRQNAGIGSRANLLMQKYSKTTLARIVRIAPAFGIGGVANRVFKQKIGQAIS</sequence>
<reference evidence="2" key="1">
    <citation type="submission" date="2021-06" db="EMBL/GenBank/DDBJ databases">
        <authorList>
            <person name="Kallberg Y."/>
            <person name="Tangrot J."/>
            <person name="Rosling A."/>
        </authorList>
    </citation>
    <scope>NUCLEOTIDE SEQUENCE</scope>
    <source>
        <strain evidence="2">FL130A</strain>
    </source>
</reference>
<dbReference type="PANTHER" id="PTHR37845">
    <property type="entry name" value="SEQUENCE ORPHAN"/>
    <property type="match status" value="1"/>
</dbReference>
<accession>A0A9N9C6E0</accession>
<dbReference type="InterPro" id="IPR038781">
    <property type="entry name" value="C365.16-ike"/>
</dbReference>